<dbReference type="EMBL" id="CP108057">
    <property type="protein sequence ID" value="WUO50251.1"/>
    <property type="molecule type" value="Genomic_DNA"/>
</dbReference>
<accession>A0ABZ1RV92</accession>
<dbReference type="SUPFAM" id="SSF69318">
    <property type="entry name" value="Integrin alpha N-terminal domain"/>
    <property type="match status" value="1"/>
</dbReference>
<feature type="region of interest" description="Disordered" evidence="1">
    <location>
        <begin position="77"/>
        <end position="122"/>
    </location>
</feature>
<dbReference type="Proteomes" id="UP001432075">
    <property type="component" value="Chromosome"/>
</dbReference>
<evidence type="ECO:0000313" key="3">
    <source>
        <dbReference type="Proteomes" id="UP001432075"/>
    </source>
</evidence>
<proteinExistence type="predicted"/>
<protein>
    <submittedName>
        <fullName evidence="2">VCBS repeat-containing protein</fullName>
    </submittedName>
</protein>
<dbReference type="RefSeq" id="WP_328777131.1">
    <property type="nucleotide sequence ID" value="NZ_CP108057.1"/>
</dbReference>
<sequence length="869" mass="91480">MPGVDLAVAASVDGFSQALVVKSAQAADNPELATIDFGLQVDGLTLKQDPAAGNLTALNPAGQTVFATSTARMWDSSGTAESAATAPAAKSAAPTARSLAVPGTSPAPTDLTPGTNSSTVDIDVDSARQRLTLTPDQKLLDSPDTTYPVYIDPRMTGTRQAWTIAYKPHPNDSYWNGTGWSGGTTGEARVGYEQSTGGTARSFFRIDSKFLAGVKVVDAQFQITETHSWSCTAKPVELYLTGAISSATTWSNQPSWTVRQDSRNYAHGNESVGCPDKAVDFTAKDAAVKAAAGNWSDITFGLRAPQSAEDARDSNSWKKFKPDAQLIVEFNRAGKAPWALDTVPSTRVSSTDCGNRDTYMTLGNTDVTLNAQVWDPDGGDVNVQFLVWPTGKYDGSPGIIFDQRVRKTVLAGDPNGVRASIVVPKALLNQYKNASGGQFSWKAQTEDVNDSTFASDWTPTVGASGCRFGFDPTAPSTLPTVKSVNNLFPENAEGALAPTEGDFVLGSGGETDIAEYRWGLDRTPPGNVAKPATPGGDASIRVNLATPGPHTLYVQAFDAGKNAGPVYPYRFYAKSPGVMNQAGDVNSDGRPDMFAVDTSSNLTLYGGTGNGALAPRILLTENGSWSGALLTHRGDWTEDFYEDLVARKADGTLWLYPNSGQGEFTEDTRQRIQFFKDPDTGLELDPATIKQIVSVGDLTPDGESHHPDFVAVIGDQLWFLPGYSSGNIQVGYQIGTSGWGVMEIGTSGDVDGDGFLDLIARSTASGELRVYHGKSRGDADGDGVPDGGTDPASLGVGSNKTVYATGWTTAARPLITATGDSNGDGIGDLWTTTANTTAGLEFVPGRKSGLVGPATTVGTGGWQAIKSIS</sequence>
<evidence type="ECO:0000256" key="1">
    <source>
        <dbReference type="SAM" id="MobiDB-lite"/>
    </source>
</evidence>
<feature type="region of interest" description="Disordered" evidence="1">
    <location>
        <begin position="772"/>
        <end position="793"/>
    </location>
</feature>
<organism evidence="2 3">
    <name type="scientific">Streptomyces goshikiensis</name>
    <dbReference type="NCBI Taxonomy" id="1942"/>
    <lineage>
        <taxon>Bacteria</taxon>
        <taxon>Bacillati</taxon>
        <taxon>Actinomycetota</taxon>
        <taxon>Actinomycetes</taxon>
        <taxon>Kitasatosporales</taxon>
        <taxon>Streptomycetaceae</taxon>
        <taxon>Streptomyces</taxon>
    </lineage>
</organism>
<name>A0ABZ1RV92_9ACTN</name>
<gene>
    <name evidence="2" type="ORF">OHU17_32895</name>
</gene>
<keyword evidence="3" id="KW-1185">Reference proteome</keyword>
<dbReference type="InterPro" id="IPR028994">
    <property type="entry name" value="Integrin_alpha_N"/>
</dbReference>
<evidence type="ECO:0000313" key="2">
    <source>
        <dbReference type="EMBL" id="WUO50251.1"/>
    </source>
</evidence>
<feature type="compositionally biased region" description="Low complexity" evidence="1">
    <location>
        <begin position="77"/>
        <end position="100"/>
    </location>
</feature>
<reference evidence="2" key="1">
    <citation type="submission" date="2022-10" db="EMBL/GenBank/DDBJ databases">
        <title>The complete genomes of actinobacterial strains from the NBC collection.</title>
        <authorList>
            <person name="Joergensen T.S."/>
            <person name="Alvarez Arevalo M."/>
            <person name="Sterndorff E.B."/>
            <person name="Faurdal D."/>
            <person name="Vuksanovic O."/>
            <person name="Mourched A.-S."/>
            <person name="Charusanti P."/>
            <person name="Shaw S."/>
            <person name="Blin K."/>
            <person name="Weber T."/>
        </authorList>
    </citation>
    <scope>NUCLEOTIDE SEQUENCE</scope>
    <source>
        <strain evidence="2">NBC_00283</strain>
    </source>
</reference>